<keyword evidence="2 5" id="KW-0602">Photosynthesis</keyword>
<proteinExistence type="inferred from homology"/>
<dbReference type="Pfam" id="PF03912">
    <property type="entry name" value="Psb28"/>
    <property type="match status" value="1"/>
</dbReference>
<dbReference type="GO" id="GO:0009535">
    <property type="term" value="C:chloroplast thylakoid membrane"/>
    <property type="evidence" value="ECO:0007669"/>
    <property type="project" value="TreeGrafter"/>
</dbReference>
<keyword evidence="3" id="KW-0472">Membrane</keyword>
<evidence type="ECO:0000313" key="6">
    <source>
        <dbReference type="EMBL" id="GAX77355.1"/>
    </source>
</evidence>
<dbReference type="GO" id="GO:0009654">
    <property type="term" value="C:photosystem II oxygen evolving complex"/>
    <property type="evidence" value="ECO:0007669"/>
    <property type="project" value="InterPro"/>
</dbReference>
<dbReference type="PANTHER" id="PTHR34963:SF2">
    <property type="entry name" value="PHOTOSYSTEM II REACTION CENTER PSB28 PROTEIN, CHLOROPLASTIC"/>
    <property type="match status" value="1"/>
</dbReference>
<dbReference type="AlphaFoldDB" id="A0A250X2S8"/>
<dbReference type="InterPro" id="IPR038676">
    <property type="entry name" value="Psb28_c1_sf"/>
</dbReference>
<comment type="similarity">
    <text evidence="5">Belongs to the Psb28 family.</text>
</comment>
<evidence type="ECO:0000256" key="1">
    <source>
        <dbReference type="ARBA" id="ARBA00004170"/>
    </source>
</evidence>
<dbReference type="Gene3D" id="2.40.30.220">
    <property type="entry name" value="Photosystem II Psb28"/>
    <property type="match status" value="1"/>
</dbReference>
<dbReference type="HAMAP" id="MF_01370">
    <property type="entry name" value="PSII_Psb28"/>
    <property type="match status" value="1"/>
</dbReference>
<keyword evidence="4 5" id="KW-0604">Photosystem II</keyword>
<comment type="caution">
    <text evidence="6">The sequence shown here is derived from an EMBL/GenBank/DDBJ whole genome shotgun (WGS) entry which is preliminary data.</text>
</comment>
<evidence type="ECO:0000256" key="3">
    <source>
        <dbReference type="ARBA" id="ARBA00023136"/>
    </source>
</evidence>
<evidence type="ECO:0000256" key="5">
    <source>
        <dbReference type="RuleBase" id="RU003509"/>
    </source>
</evidence>
<dbReference type="NCBIfam" id="TIGR03047">
    <property type="entry name" value="PS_II_psb28"/>
    <property type="match status" value="1"/>
</dbReference>
<comment type="subcellular location">
    <subcellularLocation>
        <location evidence="1">Membrane</location>
        <topology evidence="1">Peripheral membrane protein</topology>
    </subcellularLocation>
</comment>
<evidence type="ECO:0000313" key="7">
    <source>
        <dbReference type="Proteomes" id="UP000232323"/>
    </source>
</evidence>
<accession>A0A250X2S8</accession>
<keyword evidence="7" id="KW-1185">Reference proteome</keyword>
<dbReference type="EMBL" id="BEGY01000024">
    <property type="protein sequence ID" value="GAX77355.1"/>
    <property type="molecule type" value="Genomic_DNA"/>
</dbReference>
<dbReference type="InterPro" id="IPR005610">
    <property type="entry name" value="PSII_Psb28_class-1"/>
</dbReference>
<gene>
    <name evidence="6" type="ORF">CEUSTIGMA_g4801.t1</name>
</gene>
<name>A0A250X2S8_9CHLO</name>
<sequence>MQALSQHSKKCFVPSTKGPLVSPCAPSIRHVNPRFRSNVSCEAASLQFIKGIEESTIPEVRLSRSRTGGSGSALFVFDNPSIFQASGQMGEITGLFLDDDEGTLTTTDVKAKFLNGKPQFIEARYMMRSQFEWDRFMRFMDRYAEAKGLGFEKGSKVSS</sequence>
<protein>
    <recommendedName>
        <fullName evidence="5">Photosystem II reaction center Psb28 protein</fullName>
    </recommendedName>
</protein>
<evidence type="ECO:0000256" key="2">
    <source>
        <dbReference type="ARBA" id="ARBA00022531"/>
    </source>
</evidence>
<dbReference type="OrthoDB" id="1938621at2759"/>
<evidence type="ECO:0000256" key="4">
    <source>
        <dbReference type="ARBA" id="ARBA00023276"/>
    </source>
</evidence>
<dbReference type="Proteomes" id="UP000232323">
    <property type="component" value="Unassembled WGS sequence"/>
</dbReference>
<dbReference type="GO" id="GO:0015979">
    <property type="term" value="P:photosynthesis"/>
    <property type="evidence" value="ECO:0007669"/>
    <property type="project" value="UniProtKB-KW"/>
</dbReference>
<dbReference type="STRING" id="1157962.A0A250X2S8"/>
<dbReference type="PANTHER" id="PTHR34963">
    <property type="match status" value="1"/>
</dbReference>
<organism evidence="6 7">
    <name type="scientific">Chlamydomonas eustigma</name>
    <dbReference type="NCBI Taxonomy" id="1157962"/>
    <lineage>
        <taxon>Eukaryota</taxon>
        <taxon>Viridiplantae</taxon>
        <taxon>Chlorophyta</taxon>
        <taxon>core chlorophytes</taxon>
        <taxon>Chlorophyceae</taxon>
        <taxon>CS clade</taxon>
        <taxon>Chlamydomonadales</taxon>
        <taxon>Chlamydomonadaceae</taxon>
        <taxon>Chlamydomonas</taxon>
    </lineage>
</organism>
<reference evidence="6 7" key="1">
    <citation type="submission" date="2017-08" db="EMBL/GenBank/DDBJ databases">
        <title>Acidophilic green algal genome provides insights into adaptation to an acidic environment.</title>
        <authorList>
            <person name="Hirooka S."/>
            <person name="Hirose Y."/>
            <person name="Kanesaki Y."/>
            <person name="Higuchi S."/>
            <person name="Fujiwara T."/>
            <person name="Onuma R."/>
            <person name="Era A."/>
            <person name="Ohbayashi R."/>
            <person name="Uzuka A."/>
            <person name="Nozaki H."/>
            <person name="Yoshikawa H."/>
            <person name="Miyagishima S.Y."/>
        </authorList>
    </citation>
    <scope>NUCLEOTIDE SEQUENCE [LARGE SCALE GENOMIC DNA]</scope>
    <source>
        <strain evidence="6 7">NIES-2499</strain>
    </source>
</reference>